<comment type="similarity">
    <text evidence="2 8">Belongs to the NTAQ1 family.</text>
</comment>
<evidence type="ECO:0000256" key="7">
    <source>
        <dbReference type="ARBA" id="ARBA00048768"/>
    </source>
</evidence>
<keyword evidence="10" id="KW-1185">Reference proteome</keyword>
<feature type="domain" description="Protein N-terminal glutamine amidohydrolase alpha beta roll" evidence="9">
    <location>
        <begin position="61"/>
        <end position="239"/>
    </location>
</feature>
<comment type="function">
    <text evidence="1 8">Mediates the side-chain deamidation of N-terminal glutamine residues to glutamate, an important step in N-end rule pathway of protein degradation. Conversion of the resulting N-terminal glutamine to glutamate renders the protein susceptible to arginylation, polyubiquitination and degradation as specified by the N-end rule. Does not act on substrates with internal or C-terminal glutamine and does not act on non-glutamine residues in any position.</text>
</comment>
<dbReference type="Pfam" id="PF09764">
    <property type="entry name" value="Nt_Gln_amidase"/>
    <property type="match status" value="1"/>
</dbReference>
<evidence type="ECO:0000256" key="2">
    <source>
        <dbReference type="ARBA" id="ARBA00008985"/>
    </source>
</evidence>
<comment type="catalytic activity">
    <reaction evidence="7 8">
        <text>N-terminal L-glutaminyl-[protein] + H2O = N-terminal L-glutamyl-[protein] + NH4(+)</text>
        <dbReference type="Rhea" id="RHEA:50680"/>
        <dbReference type="Rhea" id="RHEA-COMP:12668"/>
        <dbReference type="Rhea" id="RHEA-COMP:12777"/>
        <dbReference type="ChEBI" id="CHEBI:15377"/>
        <dbReference type="ChEBI" id="CHEBI:28938"/>
        <dbReference type="ChEBI" id="CHEBI:64721"/>
        <dbReference type="ChEBI" id="CHEBI:64722"/>
        <dbReference type="EC" id="3.5.1.122"/>
    </reaction>
</comment>
<dbReference type="GeneID" id="106458005"/>
<dbReference type="Proteomes" id="UP000694941">
    <property type="component" value="Unplaced"/>
</dbReference>
<dbReference type="EC" id="3.5.1.122" evidence="4 8"/>
<comment type="subunit">
    <text evidence="3 8">Monomer.</text>
</comment>
<dbReference type="InterPro" id="IPR023128">
    <property type="entry name" value="Prot_N_Gln_amidohydro_ab_roll"/>
</dbReference>
<dbReference type="InterPro" id="IPR039733">
    <property type="entry name" value="NTAQ1"/>
</dbReference>
<evidence type="ECO:0000256" key="3">
    <source>
        <dbReference type="ARBA" id="ARBA00011245"/>
    </source>
</evidence>
<evidence type="ECO:0000259" key="9">
    <source>
        <dbReference type="Pfam" id="PF09764"/>
    </source>
</evidence>
<evidence type="ECO:0000256" key="4">
    <source>
        <dbReference type="ARBA" id="ARBA00012718"/>
    </source>
</evidence>
<evidence type="ECO:0000313" key="11">
    <source>
        <dbReference type="RefSeq" id="XP_013772908.2"/>
    </source>
</evidence>
<dbReference type="PANTHER" id="PTHR13035:SF0">
    <property type="entry name" value="PROTEIN N-TERMINAL GLUTAMINE AMIDOHYDROLASE"/>
    <property type="match status" value="1"/>
</dbReference>
<evidence type="ECO:0000256" key="8">
    <source>
        <dbReference type="RuleBase" id="RU367082"/>
    </source>
</evidence>
<dbReference type="PANTHER" id="PTHR13035">
    <property type="entry name" value="PROTEIN N-TERMINAL GLUTAMINE AMIDOHYDROLASE"/>
    <property type="match status" value="1"/>
</dbReference>
<sequence length="243" mass="28122">MRRIVFSVYCRLSDPDNIAASATLLCLTYPGKPYLVNSSALGMELKSLKKLSIPEAQECSYTPFYCEENVWKLCEYVKNEQPDLLQYCYVVFISNENKTVPLWHQRSKSAENHLTVWDYHVILIYTPPDQGEALVYDLDSMLSFPVDFSTYGSQTLRSDFLLKPEYHRKFRVIPGEVFLKKFASDRSRMKNSDGAWIKSPPPFPCIQTSESTNNLEEFISMKPETGVGELMNLNQFIERYFPD</sequence>
<accession>A0ABM1B1I5</accession>
<evidence type="ECO:0000313" key="10">
    <source>
        <dbReference type="Proteomes" id="UP000694941"/>
    </source>
</evidence>
<name>A0ABM1B1I5_LIMPO</name>
<evidence type="ECO:0000256" key="1">
    <source>
        <dbReference type="ARBA" id="ARBA00003923"/>
    </source>
</evidence>
<evidence type="ECO:0000256" key="6">
    <source>
        <dbReference type="ARBA" id="ARBA00022801"/>
    </source>
</evidence>
<keyword evidence="6 8" id="KW-0378">Hydrolase</keyword>
<protein>
    <recommendedName>
        <fullName evidence="5 8">Protein N-terminal glutamine amidohydrolase</fullName>
        <ecNumber evidence="4 8">3.5.1.122</ecNumber>
    </recommendedName>
    <alternativeName>
        <fullName evidence="8">Protein NH2-terminal glutamine deamidase</fullName>
    </alternativeName>
</protein>
<proteinExistence type="inferred from homology"/>
<dbReference type="InterPro" id="IPR037132">
    <property type="entry name" value="N_Gln_amidohydro_ab_roll_sf"/>
</dbReference>
<evidence type="ECO:0000256" key="5">
    <source>
        <dbReference type="ARBA" id="ARBA00021247"/>
    </source>
</evidence>
<gene>
    <name evidence="11" type="primary">LOC106458005</name>
</gene>
<reference evidence="11" key="1">
    <citation type="submission" date="2025-08" db="UniProtKB">
        <authorList>
            <consortium name="RefSeq"/>
        </authorList>
    </citation>
    <scope>IDENTIFICATION</scope>
    <source>
        <tissue evidence="11">Muscle</tissue>
    </source>
</reference>
<dbReference type="Gene3D" id="3.10.620.10">
    <property type="entry name" value="Protein N-terminal glutamine amidohydrolase, alpha beta roll"/>
    <property type="match status" value="1"/>
</dbReference>
<organism evidence="10 11">
    <name type="scientific">Limulus polyphemus</name>
    <name type="common">Atlantic horseshoe crab</name>
    <dbReference type="NCBI Taxonomy" id="6850"/>
    <lineage>
        <taxon>Eukaryota</taxon>
        <taxon>Metazoa</taxon>
        <taxon>Ecdysozoa</taxon>
        <taxon>Arthropoda</taxon>
        <taxon>Chelicerata</taxon>
        <taxon>Merostomata</taxon>
        <taxon>Xiphosura</taxon>
        <taxon>Limulidae</taxon>
        <taxon>Limulus</taxon>
    </lineage>
</organism>
<dbReference type="RefSeq" id="XP_013772908.2">
    <property type="nucleotide sequence ID" value="XM_013917454.2"/>
</dbReference>